<dbReference type="KEGG" id="esa:ESA_00740"/>
<name>A7MGW5_CROS8</name>
<dbReference type="Proteomes" id="UP000000260">
    <property type="component" value="Chromosome"/>
</dbReference>
<dbReference type="HOGENOM" id="CLU_137825_0_0_6"/>
<proteinExistence type="predicted"/>
<evidence type="ECO:0000313" key="2">
    <source>
        <dbReference type="Proteomes" id="UP000000260"/>
    </source>
</evidence>
<gene>
    <name evidence="1" type="ordered locus">ESA_00740</name>
</gene>
<organism evidence="1 2">
    <name type="scientific">Cronobacter sakazakii (strain ATCC BAA-894)</name>
    <name type="common">Enterobacter sakazakii</name>
    <dbReference type="NCBI Taxonomy" id="290339"/>
    <lineage>
        <taxon>Bacteria</taxon>
        <taxon>Pseudomonadati</taxon>
        <taxon>Pseudomonadota</taxon>
        <taxon>Gammaproteobacteria</taxon>
        <taxon>Enterobacterales</taxon>
        <taxon>Enterobacteriaceae</taxon>
        <taxon>Cronobacter</taxon>
    </lineage>
</organism>
<sequence length="163" mass="18201">MPFRLLASARADFAFAEEVGDFAVSRFNGIGTMGAVFGEAVCVVSAQGTCQRVCRVGRAQQVTVTLYRVFAFQYGNYDRARGHEFHQTVKERLAFVLGIKTARLLNGQVQHFGTDDFEACGFKTRENAADNVFSDCVRFDDGKSTLDCHDYLCKLFCLPDRQV</sequence>
<protein>
    <submittedName>
        <fullName evidence="1">Uncharacterized protein</fullName>
    </submittedName>
</protein>
<keyword evidence="2" id="KW-1185">Reference proteome</keyword>
<dbReference type="EMBL" id="CP000783">
    <property type="protein sequence ID" value="ABU76017.1"/>
    <property type="molecule type" value="Genomic_DNA"/>
</dbReference>
<evidence type="ECO:0000313" key="1">
    <source>
        <dbReference type="EMBL" id="ABU76017.1"/>
    </source>
</evidence>
<accession>A7MGW5</accession>
<reference evidence="1 2" key="1">
    <citation type="journal article" date="2010" name="PLoS ONE">
        <title>Genome sequence of Cronobacter sakazakii BAA-894 and comparative genomic hybridization analysis with other Cronobacter species.</title>
        <authorList>
            <person name="Kucerova E."/>
            <person name="Clifton S.W."/>
            <person name="Xia X.Q."/>
            <person name="Long F."/>
            <person name="Porwollik S."/>
            <person name="Fulton L."/>
            <person name="Fronick C."/>
            <person name="Minx P."/>
            <person name="Kyung K."/>
            <person name="Warren W."/>
            <person name="Fulton R."/>
            <person name="Feng D."/>
            <person name="Wollam A."/>
            <person name="Shah N."/>
            <person name="Bhonagiri V."/>
            <person name="Nash W.E."/>
            <person name="Hallsworth-Pepin K."/>
            <person name="Wilson R.K."/>
            <person name="McClelland M."/>
            <person name="Forsythe S.J."/>
        </authorList>
    </citation>
    <scope>NUCLEOTIDE SEQUENCE [LARGE SCALE GENOMIC DNA]</scope>
    <source>
        <strain evidence="1 2">ATCC BAA-894</strain>
    </source>
</reference>
<dbReference type="AlphaFoldDB" id="A7MGW5"/>